<dbReference type="InterPro" id="IPR043129">
    <property type="entry name" value="ATPase_NBD"/>
</dbReference>
<evidence type="ECO:0000256" key="1">
    <source>
        <dbReference type="RuleBase" id="RU000487"/>
    </source>
</evidence>
<dbReference type="Pfam" id="PF00022">
    <property type="entry name" value="Actin"/>
    <property type="match status" value="2"/>
</dbReference>
<reference evidence="2" key="1">
    <citation type="submission" date="2022-01" db="EMBL/GenBank/DDBJ databases">
        <authorList>
            <person name="King R."/>
        </authorList>
    </citation>
    <scope>NUCLEOTIDE SEQUENCE</scope>
</reference>
<dbReference type="CDD" id="cd10207">
    <property type="entry name" value="ASKHA_NBD_Arp10"/>
    <property type="match status" value="1"/>
</dbReference>
<evidence type="ECO:0000313" key="2">
    <source>
        <dbReference type="EMBL" id="CAH1401127.1"/>
    </source>
</evidence>
<accession>A0A9P0MSL7</accession>
<dbReference type="Gene3D" id="3.90.640.10">
    <property type="entry name" value="Actin, Chain A, domain 4"/>
    <property type="match status" value="1"/>
</dbReference>
<dbReference type="SMART" id="SM00268">
    <property type="entry name" value="ACTIN"/>
    <property type="match status" value="1"/>
</dbReference>
<evidence type="ECO:0008006" key="4">
    <source>
        <dbReference type="Google" id="ProtNLM"/>
    </source>
</evidence>
<evidence type="ECO:0000313" key="3">
    <source>
        <dbReference type="Proteomes" id="UP001152798"/>
    </source>
</evidence>
<organism evidence="2 3">
    <name type="scientific">Nezara viridula</name>
    <name type="common">Southern green stink bug</name>
    <name type="synonym">Cimex viridulus</name>
    <dbReference type="NCBI Taxonomy" id="85310"/>
    <lineage>
        <taxon>Eukaryota</taxon>
        <taxon>Metazoa</taxon>
        <taxon>Ecdysozoa</taxon>
        <taxon>Arthropoda</taxon>
        <taxon>Hexapoda</taxon>
        <taxon>Insecta</taxon>
        <taxon>Pterygota</taxon>
        <taxon>Neoptera</taxon>
        <taxon>Paraneoptera</taxon>
        <taxon>Hemiptera</taxon>
        <taxon>Heteroptera</taxon>
        <taxon>Panheteroptera</taxon>
        <taxon>Pentatomomorpha</taxon>
        <taxon>Pentatomoidea</taxon>
        <taxon>Pentatomidae</taxon>
        <taxon>Pentatominae</taxon>
        <taxon>Nezara</taxon>
    </lineage>
</organism>
<dbReference type="SUPFAM" id="SSF53067">
    <property type="entry name" value="Actin-like ATPase domain"/>
    <property type="match status" value="2"/>
</dbReference>
<dbReference type="Gene3D" id="3.30.420.40">
    <property type="match status" value="2"/>
</dbReference>
<protein>
    <recommendedName>
        <fullName evidence="4">Actin-related protein 10</fullName>
    </recommendedName>
</protein>
<dbReference type="OrthoDB" id="337660at2759"/>
<dbReference type="EMBL" id="OV725081">
    <property type="protein sequence ID" value="CAH1401127.1"/>
    <property type="molecule type" value="Genomic_DNA"/>
</dbReference>
<keyword evidence="3" id="KW-1185">Reference proteome</keyword>
<sequence length="396" mass="44376">MSIYDGLTAGKPAVVVDFGARYTKFGFAGEFSPRCIIPTQVICPSSRKLRWVFDYEDEADLYALLVTFIHKLYFRHALVSPKDRDVVVIESILSPTKFRDTVAKVLFLHYEVSSLLYLPSHLIVLAGLGLSTALVVDVGYSESQVIPVYEGVPILNAWQAQPIGSKAVEERLRKNLKEAYEEIKNAGGDASRVLKPIDLDLETLPDHVIEDIKVRTCFVTTYERGKAMADGIRPPQPPFADYRLGGYSVLRIPGEVREATYEVVFERDNEQSSLANLILESILKCGIDTRRALAENLVIVGGTSMAPGFKSRLISELRRLVKDNFYKPKLYISNFKMHVPLVKENVASWLGGSIFGATDMLPLRALTKEKYFTLKTVPDWCNLATNELYLSKLTLS</sequence>
<name>A0A9P0MSL7_NEZVI</name>
<gene>
    <name evidence="2" type="ORF">NEZAVI_LOCUS10213</name>
</gene>
<dbReference type="AlphaFoldDB" id="A0A9P0MSL7"/>
<dbReference type="PANTHER" id="PTHR11937">
    <property type="entry name" value="ACTIN"/>
    <property type="match status" value="1"/>
</dbReference>
<proteinExistence type="inferred from homology"/>
<dbReference type="Proteomes" id="UP001152798">
    <property type="component" value="Chromosome 5"/>
</dbReference>
<dbReference type="InterPro" id="IPR004000">
    <property type="entry name" value="Actin"/>
</dbReference>
<comment type="similarity">
    <text evidence="1">Belongs to the actin family.</text>
</comment>